<dbReference type="EMBL" id="VCQT01000045">
    <property type="protein sequence ID" value="TMW11031.1"/>
    <property type="molecule type" value="Genomic_DNA"/>
</dbReference>
<protein>
    <recommendedName>
        <fullName evidence="3">DUF4760 domain-containing protein</fullName>
    </recommendedName>
</protein>
<dbReference type="Proteomes" id="UP000739180">
    <property type="component" value="Unassembled WGS sequence"/>
</dbReference>
<dbReference type="RefSeq" id="WP_138773867.1">
    <property type="nucleotide sequence ID" value="NZ_VCQT01000045.1"/>
</dbReference>
<evidence type="ECO:0008006" key="3">
    <source>
        <dbReference type="Google" id="ProtNLM"/>
    </source>
</evidence>
<proteinExistence type="predicted"/>
<evidence type="ECO:0000313" key="1">
    <source>
        <dbReference type="EMBL" id="TMW11031.1"/>
    </source>
</evidence>
<name>A0ABY2XIK8_9GAMM</name>
<comment type="caution">
    <text evidence="1">The sequence shown here is derived from an EMBL/GenBank/DDBJ whole genome shotgun (WGS) entry which is preliminary data.</text>
</comment>
<sequence>MNAMWIGIVAALGGALIGASASLIQMVLNHFREKGQHNDSLLVTALQFLAGNENERSCGISMIEGVFCYRKEYVGVLVPALTSQAVYLLLHTEATASRTEFYNWLRIMGLLKALFERFQIVGDYYGEIGNAFLIKGHPGHRGGVDIPFETLKIWAQKYSMNLDLEL</sequence>
<organism evidence="1 2">
    <name type="scientific">Alloalcanivorax gelatiniphagus</name>
    <dbReference type="NCBI Taxonomy" id="1194167"/>
    <lineage>
        <taxon>Bacteria</taxon>
        <taxon>Pseudomonadati</taxon>
        <taxon>Pseudomonadota</taxon>
        <taxon>Gammaproteobacteria</taxon>
        <taxon>Oceanospirillales</taxon>
        <taxon>Alcanivoracaceae</taxon>
        <taxon>Alloalcanivorax</taxon>
    </lineage>
</organism>
<accession>A0ABY2XIK8</accession>
<evidence type="ECO:0000313" key="2">
    <source>
        <dbReference type="Proteomes" id="UP000739180"/>
    </source>
</evidence>
<keyword evidence="2" id="KW-1185">Reference proteome</keyword>
<reference evidence="1 2" key="1">
    <citation type="submission" date="2019-05" db="EMBL/GenBank/DDBJ databases">
        <title>Genome of Alcanivorax gelatiniphagus, an oil degrading marine bacteria.</title>
        <authorList>
            <person name="Kwon K.K."/>
        </authorList>
    </citation>
    <scope>NUCLEOTIDE SEQUENCE [LARGE SCALE GENOMIC DNA]</scope>
    <source>
        <strain evidence="1 2">MEBiC 08158</strain>
    </source>
</reference>
<gene>
    <name evidence="1" type="ORF">FGS76_17175</name>
</gene>